<dbReference type="PIRSF" id="PIRSF000390">
    <property type="entry name" value="PLP_StrS"/>
    <property type="match status" value="1"/>
</dbReference>
<dbReference type="SUPFAM" id="SSF53383">
    <property type="entry name" value="PLP-dependent transferases"/>
    <property type="match status" value="1"/>
</dbReference>
<dbReference type="PANTHER" id="PTHR30244:SF34">
    <property type="entry name" value="DTDP-4-AMINO-4,6-DIDEOXYGALACTOSE TRANSAMINASE"/>
    <property type="match status" value="1"/>
</dbReference>
<sequence>MGRVPIAEPQIGREERERVAAVLESGMLADGPAVRAFEREFAAFCDAAHGVATSNGTTALHAALRALDVGEGSRVLTTPFSFVATANAARLVGARVGFVDIDPETYTIDPEALEACLRAGEEVTAVVAVHLYGLPAEMPRLLELAERYDFALVEDAAQAHGATVDGDPVGALGDVGCFSFYPTKNMTTGEGGMITTDRDDVAERAAAFVDHGRTSGYEHATVGHNFRMTSIAAAIGRVQLERLPGYTEARRRNAAVLTEALAGGPLDTPTVPAGRGHVFHQYTVRCDDRDALARFLDDRDIDARVYYPIPIHHQRPYRHVAASVPHADRAAETVLSLPVHPGVSTDTATRIAATVRAFVDAG</sequence>
<dbReference type="Proteomes" id="UP001596406">
    <property type="component" value="Unassembled WGS sequence"/>
</dbReference>
<accession>A0ABD5U709</accession>
<dbReference type="InterPro" id="IPR015422">
    <property type="entry name" value="PyrdxlP-dep_Trfase_small"/>
</dbReference>
<keyword evidence="3" id="KW-1185">Reference proteome</keyword>
<dbReference type="InterPro" id="IPR015424">
    <property type="entry name" value="PyrdxlP-dep_Trfase"/>
</dbReference>
<evidence type="ECO:0000313" key="3">
    <source>
        <dbReference type="Proteomes" id="UP001596406"/>
    </source>
</evidence>
<name>A0ABD5U709_9EURY</name>
<dbReference type="InterPro" id="IPR015421">
    <property type="entry name" value="PyrdxlP-dep_Trfase_major"/>
</dbReference>
<dbReference type="InterPro" id="IPR000653">
    <property type="entry name" value="DegT/StrS_aminotransferase"/>
</dbReference>
<evidence type="ECO:0000256" key="1">
    <source>
        <dbReference type="RuleBase" id="RU004508"/>
    </source>
</evidence>
<dbReference type="Gene3D" id="3.40.640.10">
    <property type="entry name" value="Type I PLP-dependent aspartate aminotransferase-like (Major domain)"/>
    <property type="match status" value="1"/>
</dbReference>
<evidence type="ECO:0000313" key="2">
    <source>
        <dbReference type="EMBL" id="MFC6836138.1"/>
    </source>
</evidence>
<dbReference type="PANTHER" id="PTHR30244">
    <property type="entry name" value="TRANSAMINASE"/>
    <property type="match status" value="1"/>
</dbReference>
<dbReference type="RefSeq" id="WP_304447832.1">
    <property type="nucleotide sequence ID" value="NZ_JARRAH010000001.1"/>
</dbReference>
<dbReference type="Gene3D" id="3.90.1150.10">
    <property type="entry name" value="Aspartate Aminotransferase, domain 1"/>
    <property type="match status" value="1"/>
</dbReference>
<dbReference type="AlphaFoldDB" id="A0ABD5U709"/>
<keyword evidence="2" id="KW-0808">Transferase</keyword>
<dbReference type="GO" id="GO:0008483">
    <property type="term" value="F:transaminase activity"/>
    <property type="evidence" value="ECO:0007669"/>
    <property type="project" value="UniProtKB-KW"/>
</dbReference>
<keyword evidence="1" id="KW-0663">Pyridoxal phosphate</keyword>
<organism evidence="2 3">
    <name type="scientific">Halomarina ordinaria</name>
    <dbReference type="NCBI Taxonomy" id="3033939"/>
    <lineage>
        <taxon>Archaea</taxon>
        <taxon>Methanobacteriati</taxon>
        <taxon>Methanobacteriota</taxon>
        <taxon>Stenosarchaea group</taxon>
        <taxon>Halobacteria</taxon>
        <taxon>Halobacteriales</taxon>
        <taxon>Natronomonadaceae</taxon>
        <taxon>Halomarina</taxon>
    </lineage>
</organism>
<dbReference type="CDD" id="cd00616">
    <property type="entry name" value="AHBA_syn"/>
    <property type="match status" value="1"/>
</dbReference>
<comment type="caution">
    <text evidence="2">The sequence shown here is derived from an EMBL/GenBank/DDBJ whole genome shotgun (WGS) entry which is preliminary data.</text>
</comment>
<keyword evidence="2" id="KW-0032">Aminotransferase</keyword>
<protein>
    <submittedName>
        <fullName evidence="2">DegT/DnrJ/EryC1/StrS family aminotransferase</fullName>
    </submittedName>
</protein>
<dbReference type="EMBL" id="JBHSXM010000001">
    <property type="protein sequence ID" value="MFC6836138.1"/>
    <property type="molecule type" value="Genomic_DNA"/>
</dbReference>
<comment type="similarity">
    <text evidence="1">Belongs to the DegT/DnrJ/EryC1 family.</text>
</comment>
<dbReference type="Pfam" id="PF01041">
    <property type="entry name" value="DegT_DnrJ_EryC1"/>
    <property type="match status" value="1"/>
</dbReference>
<reference evidence="2 3" key="1">
    <citation type="journal article" date="2019" name="Int. J. Syst. Evol. Microbiol.">
        <title>The Global Catalogue of Microorganisms (GCM) 10K type strain sequencing project: providing services to taxonomists for standard genome sequencing and annotation.</title>
        <authorList>
            <consortium name="The Broad Institute Genomics Platform"/>
            <consortium name="The Broad Institute Genome Sequencing Center for Infectious Disease"/>
            <person name="Wu L."/>
            <person name="Ma J."/>
        </authorList>
    </citation>
    <scope>NUCLEOTIDE SEQUENCE [LARGE SCALE GENOMIC DNA]</scope>
    <source>
        <strain evidence="2 3">PSRA2</strain>
    </source>
</reference>
<gene>
    <name evidence="2" type="ORF">ACFQHK_06410</name>
</gene>
<proteinExistence type="inferred from homology"/>